<reference evidence="3 4" key="1">
    <citation type="journal article" date="2012" name="MBio">
        <title>Comparative genome analysis of three eukaryotic parasites with differing abilities to transform leukocytes reveals key mediators of Theileria-induced leukocyte transformation.</title>
        <authorList>
            <person name="Hayashida K."/>
            <person name="Hara Y."/>
            <person name="Abe T."/>
            <person name="Yamasaki C."/>
            <person name="Toyoda A."/>
            <person name="Kosuge T."/>
            <person name="Suzuki Y."/>
            <person name="Sato Y."/>
            <person name="Kawashima S."/>
            <person name="Katayama T."/>
            <person name="Wakaguri H."/>
            <person name="Inoue N."/>
            <person name="Homma K."/>
            <person name="Tada-Umezaki M."/>
            <person name="Yagi Y."/>
            <person name="Fujii Y."/>
            <person name="Habara T."/>
            <person name="Kanehisa M."/>
            <person name="Watanabe H."/>
            <person name="Ito K."/>
            <person name="Gojobori T."/>
            <person name="Sugawara H."/>
            <person name="Imanishi T."/>
            <person name="Weir W."/>
            <person name="Gardner M."/>
            <person name="Pain A."/>
            <person name="Shiels B."/>
            <person name="Hattori M."/>
            <person name="Nene V."/>
            <person name="Sugimoto C."/>
        </authorList>
    </citation>
    <scope>NUCLEOTIDE SEQUENCE [LARGE SCALE GENOMIC DNA]</scope>
    <source>
        <strain evidence="3 4">Shintoku</strain>
    </source>
</reference>
<feature type="compositionally biased region" description="Low complexity" evidence="1">
    <location>
        <begin position="142"/>
        <end position="167"/>
    </location>
</feature>
<dbReference type="VEuPathDB" id="PiroplasmaDB:TOT_020000766"/>
<organism evidence="3 4">
    <name type="scientific">Theileria orientalis strain Shintoku</name>
    <dbReference type="NCBI Taxonomy" id="869250"/>
    <lineage>
        <taxon>Eukaryota</taxon>
        <taxon>Sar</taxon>
        <taxon>Alveolata</taxon>
        <taxon>Apicomplexa</taxon>
        <taxon>Aconoidasida</taxon>
        <taxon>Piroplasmida</taxon>
        <taxon>Theileriidae</taxon>
        <taxon>Theileria</taxon>
    </lineage>
</organism>
<dbReference type="GeneID" id="20714887"/>
<dbReference type="RefSeq" id="XP_009690812.1">
    <property type="nucleotide sequence ID" value="XM_009692517.1"/>
</dbReference>
<dbReference type="OrthoDB" id="366185at2759"/>
<dbReference type="eggNOG" id="ENOG502QXES">
    <property type="taxonomic scope" value="Eukaryota"/>
</dbReference>
<dbReference type="InterPro" id="IPR002014">
    <property type="entry name" value="VHS_dom"/>
</dbReference>
<feature type="domain" description="VHS" evidence="2">
    <location>
        <begin position="266"/>
        <end position="334"/>
    </location>
</feature>
<evidence type="ECO:0000313" key="4">
    <source>
        <dbReference type="Proteomes" id="UP000003786"/>
    </source>
</evidence>
<dbReference type="GO" id="GO:0043130">
    <property type="term" value="F:ubiquitin binding"/>
    <property type="evidence" value="ECO:0007669"/>
    <property type="project" value="InterPro"/>
</dbReference>
<dbReference type="Proteomes" id="UP000003786">
    <property type="component" value="Chromosome 2"/>
</dbReference>
<dbReference type="OMA" id="FITWKMR"/>
<dbReference type="PROSITE" id="PS50179">
    <property type="entry name" value="VHS"/>
    <property type="match status" value="1"/>
</dbReference>
<keyword evidence="4" id="KW-1185">Reference proteome</keyword>
<dbReference type="AlphaFoldDB" id="J4C3I7"/>
<sequence>MDENSYRRVMSRNLDEFGLNQNNRSANNNTNQSTNFNSKSSSIYSDDDYGRKKSNINLKQIKAVGLNCAKNLTNKLINLSNSVTGNSSSSTNRNYNTQNIYSTSAGNKKYSCSSREVYVINSSGNSQSHVSNVSGNYGANEYGGSTTTRGYGTASHPQSHPSQGPSSNTNVVDNRAYTLRCIADRIATTNDLIKNHRELVAVIERCLTHSDLLVEIRIEKDRFGAPTQESINKFSLINKVLTEKILTYIKGRRDCCIFVVKFATWRMRTTKKPEEVILSLELIQQCMNDMGGYFLGLFTKSLMKTLRKLLFATNLKHSITSGVKKRITKFLGTV</sequence>
<accession>J4C3I7</accession>
<dbReference type="EMBL" id="AP011947">
    <property type="protein sequence ID" value="BAM40511.1"/>
    <property type="molecule type" value="Genomic_DNA"/>
</dbReference>
<evidence type="ECO:0000259" key="2">
    <source>
        <dbReference type="PROSITE" id="PS50179"/>
    </source>
</evidence>
<proteinExistence type="predicted"/>
<dbReference type="GO" id="GO:0035091">
    <property type="term" value="F:phosphatidylinositol binding"/>
    <property type="evidence" value="ECO:0007669"/>
    <property type="project" value="InterPro"/>
</dbReference>
<name>J4C3I7_THEOR</name>
<dbReference type="KEGG" id="tot:TOT_020000766"/>
<protein>
    <recommendedName>
        <fullName evidence="2">VHS domain-containing protein</fullName>
    </recommendedName>
</protein>
<evidence type="ECO:0000313" key="3">
    <source>
        <dbReference type="EMBL" id="BAM40511.1"/>
    </source>
</evidence>
<gene>
    <name evidence="3" type="ORF">TOT_020000766</name>
</gene>
<evidence type="ECO:0000256" key="1">
    <source>
        <dbReference type="SAM" id="MobiDB-lite"/>
    </source>
</evidence>
<feature type="region of interest" description="Disordered" evidence="1">
    <location>
        <begin position="13"/>
        <end position="46"/>
    </location>
</feature>
<feature type="region of interest" description="Disordered" evidence="1">
    <location>
        <begin position="139"/>
        <end position="170"/>
    </location>
</feature>
<feature type="compositionally biased region" description="Low complexity" evidence="1">
    <location>
        <begin position="20"/>
        <end position="42"/>
    </location>
</feature>